<dbReference type="AlphaFoldDB" id="A0A9P5XIR6"/>
<reference evidence="6" key="1">
    <citation type="submission" date="2020-11" db="EMBL/GenBank/DDBJ databases">
        <authorList>
            <consortium name="DOE Joint Genome Institute"/>
            <person name="Ahrendt S."/>
            <person name="Riley R."/>
            <person name="Andreopoulos W."/>
            <person name="Labutti K."/>
            <person name="Pangilinan J."/>
            <person name="Ruiz-Duenas F.J."/>
            <person name="Barrasa J.M."/>
            <person name="Sanchez-Garcia M."/>
            <person name="Camarero S."/>
            <person name="Miyauchi S."/>
            <person name="Serrano A."/>
            <person name="Linde D."/>
            <person name="Babiker R."/>
            <person name="Drula E."/>
            <person name="Ayuso-Fernandez I."/>
            <person name="Pacheco R."/>
            <person name="Padilla G."/>
            <person name="Ferreira P."/>
            <person name="Barriuso J."/>
            <person name="Kellner H."/>
            <person name="Castanera R."/>
            <person name="Alfaro M."/>
            <person name="Ramirez L."/>
            <person name="Pisabarro A.G."/>
            <person name="Kuo A."/>
            <person name="Tritt A."/>
            <person name="Lipzen A."/>
            <person name="He G."/>
            <person name="Yan M."/>
            <person name="Ng V."/>
            <person name="Cullen D."/>
            <person name="Martin F."/>
            <person name="Rosso M.-N."/>
            <person name="Henrissat B."/>
            <person name="Hibbett D."/>
            <person name="Martinez A.T."/>
            <person name="Grigoriev I.V."/>
        </authorList>
    </citation>
    <scope>NUCLEOTIDE SEQUENCE</scope>
    <source>
        <strain evidence="6">MF-IS2</strain>
    </source>
</reference>
<feature type="transmembrane region" description="Helical" evidence="5">
    <location>
        <begin position="358"/>
        <end position="378"/>
    </location>
</feature>
<comment type="subcellular location">
    <subcellularLocation>
        <location evidence="1">Membrane</location>
        <topology evidence="1">Multi-pass membrane protein</topology>
    </subcellularLocation>
</comment>
<dbReference type="GO" id="GO:0005886">
    <property type="term" value="C:plasma membrane"/>
    <property type="evidence" value="ECO:0007669"/>
    <property type="project" value="TreeGrafter"/>
</dbReference>
<protein>
    <submittedName>
        <fullName evidence="6">Uncharacterized protein</fullName>
    </submittedName>
</protein>
<dbReference type="GO" id="GO:0022857">
    <property type="term" value="F:transmembrane transporter activity"/>
    <property type="evidence" value="ECO:0007669"/>
    <property type="project" value="TreeGrafter"/>
</dbReference>
<keyword evidence="3 5" id="KW-1133">Transmembrane helix</keyword>
<feature type="transmembrane region" description="Helical" evidence="5">
    <location>
        <begin position="271"/>
        <end position="292"/>
    </location>
</feature>
<sequence>NLTKVEQAHKHEGYIIVQFDKGANEDPRERSHKCKWLVTLGTAFLCLAVVLGISIITGEYIVANLTVTCFVIGFGIYPLLPFPLAEVFGRRPICIVSILYFVFMLPSVLACNAAMLIVAGQIAGITAGKYRTLEELERPPFVQLVKTALFRPLRVLFTALIVLFMSFYLSFVYGLLYLMLFAFPIAFQGIRGFSGGITATTLVSIMVLLINTDIWIGILLIGLVIPKQEKAYAESTKYGHHPEIRLFLVMITGAFCPPHNLNSNNPLPPNIIMPIGLFPFAFTGATPWVHWILPCIRTIFGFSMILLYVSANSYIIDSYSNYGASTMAVKTFMRSECCASSLWIRCFVGWVDFSVRGLMLAGDGCLIGLMPFCILLVWGEG</sequence>
<evidence type="ECO:0000256" key="2">
    <source>
        <dbReference type="ARBA" id="ARBA00022692"/>
    </source>
</evidence>
<evidence type="ECO:0000313" key="7">
    <source>
        <dbReference type="Proteomes" id="UP000807342"/>
    </source>
</evidence>
<feature type="transmembrane region" description="Helical" evidence="5">
    <location>
        <begin position="36"/>
        <end position="55"/>
    </location>
</feature>
<keyword evidence="2 5" id="KW-0812">Transmembrane</keyword>
<evidence type="ECO:0000256" key="1">
    <source>
        <dbReference type="ARBA" id="ARBA00004141"/>
    </source>
</evidence>
<accession>A0A9P5XIR6</accession>
<feature type="transmembrane region" description="Helical" evidence="5">
    <location>
        <begin position="199"/>
        <end position="225"/>
    </location>
</feature>
<dbReference type="EMBL" id="MU151085">
    <property type="protein sequence ID" value="KAF9451470.1"/>
    <property type="molecule type" value="Genomic_DNA"/>
</dbReference>
<evidence type="ECO:0000256" key="4">
    <source>
        <dbReference type="ARBA" id="ARBA00023136"/>
    </source>
</evidence>
<evidence type="ECO:0000313" key="6">
    <source>
        <dbReference type="EMBL" id="KAF9451470.1"/>
    </source>
</evidence>
<evidence type="ECO:0000256" key="3">
    <source>
        <dbReference type="ARBA" id="ARBA00022989"/>
    </source>
</evidence>
<feature type="transmembrane region" description="Helical" evidence="5">
    <location>
        <begin position="92"/>
        <end position="119"/>
    </location>
</feature>
<feature type="non-terminal residue" evidence="6">
    <location>
        <position position="1"/>
    </location>
</feature>
<dbReference type="InterPro" id="IPR036259">
    <property type="entry name" value="MFS_trans_sf"/>
</dbReference>
<proteinExistence type="predicted"/>
<name>A0A9P5XIR6_9AGAR</name>
<organism evidence="6 7">
    <name type="scientific">Macrolepiota fuliginosa MF-IS2</name>
    <dbReference type="NCBI Taxonomy" id="1400762"/>
    <lineage>
        <taxon>Eukaryota</taxon>
        <taxon>Fungi</taxon>
        <taxon>Dikarya</taxon>
        <taxon>Basidiomycota</taxon>
        <taxon>Agaricomycotina</taxon>
        <taxon>Agaricomycetes</taxon>
        <taxon>Agaricomycetidae</taxon>
        <taxon>Agaricales</taxon>
        <taxon>Agaricineae</taxon>
        <taxon>Agaricaceae</taxon>
        <taxon>Macrolepiota</taxon>
    </lineage>
</organism>
<keyword evidence="4 5" id="KW-0472">Membrane</keyword>
<dbReference type="PANTHER" id="PTHR23502:SF48">
    <property type="entry name" value="MULTIDRUG TRANSPORTER, PUTATIVE (AFU_ORTHOLOGUE AFUA_5G02700)-RELATED"/>
    <property type="match status" value="1"/>
</dbReference>
<dbReference type="PANTHER" id="PTHR23502">
    <property type="entry name" value="MAJOR FACILITATOR SUPERFAMILY"/>
    <property type="match status" value="1"/>
</dbReference>
<dbReference type="Proteomes" id="UP000807342">
    <property type="component" value="Unassembled WGS sequence"/>
</dbReference>
<feature type="transmembrane region" description="Helical" evidence="5">
    <location>
        <begin position="155"/>
        <end position="187"/>
    </location>
</feature>
<keyword evidence="7" id="KW-1185">Reference proteome</keyword>
<dbReference type="OrthoDB" id="6770063at2759"/>
<dbReference type="Gene3D" id="1.20.1720.10">
    <property type="entry name" value="Multidrug resistance protein D"/>
    <property type="match status" value="1"/>
</dbReference>
<gene>
    <name evidence="6" type="ORF">P691DRAFT_663171</name>
</gene>
<dbReference type="SUPFAM" id="SSF103473">
    <property type="entry name" value="MFS general substrate transporter"/>
    <property type="match status" value="1"/>
</dbReference>
<evidence type="ECO:0000256" key="5">
    <source>
        <dbReference type="SAM" id="Phobius"/>
    </source>
</evidence>
<feature type="transmembrane region" description="Helical" evidence="5">
    <location>
        <begin position="61"/>
        <end position="80"/>
    </location>
</feature>
<feature type="transmembrane region" description="Helical" evidence="5">
    <location>
        <begin position="299"/>
        <end position="316"/>
    </location>
</feature>
<comment type="caution">
    <text evidence="6">The sequence shown here is derived from an EMBL/GenBank/DDBJ whole genome shotgun (WGS) entry which is preliminary data.</text>
</comment>